<accession>A7HRX2</accession>
<dbReference type="Gene3D" id="3.40.190.10">
    <property type="entry name" value="Periplasmic binding protein-like II"/>
    <property type="match status" value="2"/>
</dbReference>
<feature type="domain" description="HTH lysR-type" evidence="5">
    <location>
        <begin position="1"/>
        <end position="58"/>
    </location>
</feature>
<evidence type="ECO:0000256" key="1">
    <source>
        <dbReference type="ARBA" id="ARBA00009437"/>
    </source>
</evidence>
<protein>
    <submittedName>
        <fullName evidence="6">Transcriptional regulator, LysR family</fullName>
    </submittedName>
</protein>
<dbReference type="GO" id="GO:0003700">
    <property type="term" value="F:DNA-binding transcription factor activity"/>
    <property type="evidence" value="ECO:0007669"/>
    <property type="project" value="InterPro"/>
</dbReference>
<dbReference type="SUPFAM" id="SSF46785">
    <property type="entry name" value="Winged helix' DNA-binding domain"/>
    <property type="match status" value="1"/>
</dbReference>
<dbReference type="InterPro" id="IPR005119">
    <property type="entry name" value="LysR_subst-bd"/>
</dbReference>
<keyword evidence="3" id="KW-0238">DNA-binding</keyword>
<reference evidence="6 7" key="1">
    <citation type="journal article" date="2011" name="Stand. Genomic Sci.">
        <title>Complete genome sequence of Parvibaculum lavamentivorans type strain (DS-1(T)).</title>
        <authorList>
            <person name="Schleheck D."/>
            <person name="Weiss M."/>
            <person name="Pitluck S."/>
            <person name="Bruce D."/>
            <person name="Land M.L."/>
            <person name="Han S."/>
            <person name="Saunders E."/>
            <person name="Tapia R."/>
            <person name="Detter C."/>
            <person name="Brettin T."/>
            <person name="Han J."/>
            <person name="Woyke T."/>
            <person name="Goodwin L."/>
            <person name="Pennacchio L."/>
            <person name="Nolan M."/>
            <person name="Cook A.M."/>
            <person name="Kjelleberg S."/>
            <person name="Thomas T."/>
        </authorList>
    </citation>
    <scope>NUCLEOTIDE SEQUENCE [LARGE SCALE GENOMIC DNA]</scope>
    <source>
        <strain evidence="7">DS-1 / DSM 13023 / NCIMB 13966</strain>
    </source>
</reference>
<dbReference type="GO" id="GO:0000976">
    <property type="term" value="F:transcription cis-regulatory region binding"/>
    <property type="evidence" value="ECO:0007669"/>
    <property type="project" value="TreeGrafter"/>
</dbReference>
<dbReference type="FunFam" id="1.10.10.10:FF:000001">
    <property type="entry name" value="LysR family transcriptional regulator"/>
    <property type="match status" value="1"/>
</dbReference>
<organism evidence="6 7">
    <name type="scientific">Parvibaculum lavamentivorans (strain DS-1 / DSM 13023 / NCIMB 13966)</name>
    <dbReference type="NCBI Taxonomy" id="402881"/>
    <lineage>
        <taxon>Bacteria</taxon>
        <taxon>Pseudomonadati</taxon>
        <taxon>Pseudomonadota</taxon>
        <taxon>Alphaproteobacteria</taxon>
        <taxon>Hyphomicrobiales</taxon>
        <taxon>Parvibaculaceae</taxon>
        <taxon>Parvibaculum</taxon>
    </lineage>
</organism>
<dbReference type="eggNOG" id="COG0583">
    <property type="taxonomic scope" value="Bacteria"/>
</dbReference>
<dbReference type="EMBL" id="CP000774">
    <property type="protein sequence ID" value="ABS62655.1"/>
    <property type="molecule type" value="Genomic_DNA"/>
</dbReference>
<dbReference type="KEGG" id="pla:Plav_1033"/>
<dbReference type="Gene3D" id="1.10.10.10">
    <property type="entry name" value="Winged helix-like DNA-binding domain superfamily/Winged helix DNA-binding domain"/>
    <property type="match status" value="1"/>
</dbReference>
<keyword evidence="2" id="KW-0805">Transcription regulation</keyword>
<dbReference type="PANTHER" id="PTHR30126">
    <property type="entry name" value="HTH-TYPE TRANSCRIPTIONAL REGULATOR"/>
    <property type="match status" value="1"/>
</dbReference>
<dbReference type="AlphaFoldDB" id="A7HRX2"/>
<dbReference type="HOGENOM" id="CLU_039613_6_0_5"/>
<name>A7HRX2_PARL1</name>
<dbReference type="PRINTS" id="PR00039">
    <property type="entry name" value="HTHLYSR"/>
</dbReference>
<dbReference type="SUPFAM" id="SSF53850">
    <property type="entry name" value="Periplasmic binding protein-like II"/>
    <property type="match status" value="1"/>
</dbReference>
<evidence type="ECO:0000256" key="2">
    <source>
        <dbReference type="ARBA" id="ARBA00023015"/>
    </source>
</evidence>
<evidence type="ECO:0000259" key="5">
    <source>
        <dbReference type="PROSITE" id="PS50931"/>
    </source>
</evidence>
<gene>
    <name evidence="6" type="ordered locus">Plav_1033</name>
</gene>
<dbReference type="Pfam" id="PF00126">
    <property type="entry name" value="HTH_1"/>
    <property type="match status" value="1"/>
</dbReference>
<dbReference type="PROSITE" id="PS50931">
    <property type="entry name" value="HTH_LYSR"/>
    <property type="match status" value="1"/>
</dbReference>
<evidence type="ECO:0000256" key="3">
    <source>
        <dbReference type="ARBA" id="ARBA00023125"/>
    </source>
</evidence>
<dbReference type="InterPro" id="IPR036388">
    <property type="entry name" value="WH-like_DNA-bd_sf"/>
</dbReference>
<dbReference type="RefSeq" id="WP_012109911.1">
    <property type="nucleotide sequence ID" value="NC_009719.1"/>
</dbReference>
<sequence length="305" mass="34262">MIDRRLVYVVSTARYGSFTAAADRVGVTQSAITKSVADLERELGYSIFNRTARGVLLTEEGRSFVERASRLLDEAQDLLQGASTGSDPYAGVLRIGVCPSSLEWLLVEPLSTLISRHPNIRLHISGGTYDGIVQQLRVGAIDVALGYEAAFQEHPDFRREPMAPLQTIFFARKGHPILDCDEVTKAEIAKYDLVVPSGWSPYNFVWRQIYEDSGVDFPDRPHIVDYFPIVTKLVRNSDAISIAAIHYTRTSVFKRHFERVPDLDLLTPSPLCCATRLRWNPRPAVRAFIKACRERLPSSETIPRT</sequence>
<dbReference type="InterPro" id="IPR000847">
    <property type="entry name" value="LysR_HTH_N"/>
</dbReference>
<evidence type="ECO:0000313" key="7">
    <source>
        <dbReference type="Proteomes" id="UP000006377"/>
    </source>
</evidence>
<dbReference type="STRING" id="402881.Plav_1033"/>
<dbReference type="PANTHER" id="PTHR30126:SF98">
    <property type="entry name" value="HTH-TYPE TRANSCRIPTIONAL ACTIVATOR BAUR"/>
    <property type="match status" value="1"/>
</dbReference>
<keyword evidence="4" id="KW-0804">Transcription</keyword>
<proteinExistence type="inferred from homology"/>
<comment type="similarity">
    <text evidence="1">Belongs to the LysR transcriptional regulatory family.</text>
</comment>
<dbReference type="InterPro" id="IPR036390">
    <property type="entry name" value="WH_DNA-bd_sf"/>
</dbReference>
<dbReference type="Pfam" id="PF03466">
    <property type="entry name" value="LysR_substrate"/>
    <property type="match status" value="1"/>
</dbReference>
<dbReference type="Proteomes" id="UP000006377">
    <property type="component" value="Chromosome"/>
</dbReference>
<evidence type="ECO:0000313" key="6">
    <source>
        <dbReference type="EMBL" id="ABS62655.1"/>
    </source>
</evidence>
<keyword evidence="7" id="KW-1185">Reference proteome</keyword>
<dbReference type="CDD" id="cd05466">
    <property type="entry name" value="PBP2_LTTR_substrate"/>
    <property type="match status" value="1"/>
</dbReference>
<evidence type="ECO:0000256" key="4">
    <source>
        <dbReference type="ARBA" id="ARBA00023163"/>
    </source>
</evidence>